<dbReference type="Pfam" id="PF13180">
    <property type="entry name" value="PDZ_2"/>
    <property type="match status" value="1"/>
</dbReference>
<protein>
    <recommendedName>
        <fullName evidence="6">PDZ domain-containing protein</fullName>
    </recommendedName>
</protein>
<feature type="domain" description="PDZ" evidence="6">
    <location>
        <begin position="334"/>
        <end position="431"/>
    </location>
</feature>
<dbReference type="GO" id="GO:0006508">
    <property type="term" value="P:proteolysis"/>
    <property type="evidence" value="ECO:0007669"/>
    <property type="project" value="UniProtKB-KW"/>
</dbReference>
<organism evidence="7 8">
    <name type="scientific">[Myrmecia] bisecta</name>
    <dbReference type="NCBI Taxonomy" id="41462"/>
    <lineage>
        <taxon>Eukaryota</taxon>
        <taxon>Viridiplantae</taxon>
        <taxon>Chlorophyta</taxon>
        <taxon>core chlorophytes</taxon>
        <taxon>Trebouxiophyceae</taxon>
        <taxon>Trebouxiales</taxon>
        <taxon>Trebouxiaceae</taxon>
        <taxon>Myrmecia</taxon>
    </lineage>
</organism>
<comment type="caution">
    <text evidence="7">The sequence shown here is derived from an EMBL/GenBank/DDBJ whole genome shotgun (WGS) entry which is preliminary data.</text>
</comment>
<dbReference type="GO" id="GO:0004252">
    <property type="term" value="F:serine-type endopeptidase activity"/>
    <property type="evidence" value="ECO:0007669"/>
    <property type="project" value="InterPro"/>
</dbReference>
<dbReference type="InterPro" id="IPR046449">
    <property type="entry name" value="DEGP_PDZ_sf"/>
</dbReference>
<dbReference type="InterPro" id="IPR036034">
    <property type="entry name" value="PDZ_sf"/>
</dbReference>
<dbReference type="AlphaFoldDB" id="A0AAW1R8A1"/>
<evidence type="ECO:0000256" key="1">
    <source>
        <dbReference type="ARBA" id="ARBA00010541"/>
    </source>
</evidence>
<gene>
    <name evidence="7" type="ORF">WJX72_008281</name>
</gene>
<keyword evidence="4" id="KW-0720">Serine protease</keyword>
<accession>A0AAW1R8A1</accession>
<dbReference type="Proteomes" id="UP001489004">
    <property type="component" value="Unassembled WGS sequence"/>
</dbReference>
<dbReference type="EMBL" id="JALJOR010000001">
    <property type="protein sequence ID" value="KAK9829857.1"/>
    <property type="molecule type" value="Genomic_DNA"/>
</dbReference>
<dbReference type="Pfam" id="PF17815">
    <property type="entry name" value="PDZ_3"/>
    <property type="match status" value="1"/>
</dbReference>
<dbReference type="FunFam" id="2.40.10.10:FF:000012">
    <property type="entry name" value="protease Do-like 9"/>
    <property type="match status" value="1"/>
</dbReference>
<comment type="similarity">
    <text evidence="1">Belongs to the peptidase S1C family.</text>
</comment>
<evidence type="ECO:0000313" key="7">
    <source>
        <dbReference type="EMBL" id="KAK9829857.1"/>
    </source>
</evidence>
<dbReference type="Gene3D" id="2.30.42.10">
    <property type="match status" value="1"/>
</dbReference>
<dbReference type="InterPro" id="IPR001940">
    <property type="entry name" value="Peptidase_S1C"/>
</dbReference>
<sequence length="613" mass="67394">MGRASVQKPPLGAKAAQPPAEAEEPEALPAESNSPTHRQPGDDLGLEAFAPRRINTRRRGPDSVPPENEPNRKRRNIRGGDNGTTSAAGNANVEVEATPTSPMRAHQRDLVDVVERRARDVEKLMESVVKVFCVHSEPNFSLPWQRKRQYSSTSSGFIISGRRILTNAHSVDHHTQVKVRRRGSDTKFVASVLAVGTECDIAMLTVEDESFWQGLEPVKFGQLPRLQESVTVIGYPIGGDTMSVTSGVVSRIEVTSYVHGAAELLGIQIDAAINSGNSGGPAFNNRGECVGIAFQSLKHEDAENIGYVIPPPVIEHFIHDYERNGHYTAFPMLGIEWQKMESPFMRKALGMKPGQKGVLVRRVEPTSPASKILKKGDILLSFDGVDISNDGTVPFRSGERISFSYLVSQKYTHEEAQLRLLQNGKVVSVTVNLAVPVRLIPVHIKGRPPSYFIIAGMVFTVVTVPYMRSEYGKEYDFDAPVKLLDKMMHAMTQQPDQQIVVLSQVLASDAVVGYEDLVNTQVLSVNDTPVNNLRDLVQAVDTCKDKFLRFELEYNQMVVLETQVARDATADILLTHCIPSDRSANLRPEGHATTAVGATQAEVAEMDTDEIAT</sequence>
<evidence type="ECO:0000259" key="6">
    <source>
        <dbReference type="PROSITE" id="PS50106"/>
    </source>
</evidence>
<evidence type="ECO:0000256" key="4">
    <source>
        <dbReference type="ARBA" id="ARBA00022825"/>
    </source>
</evidence>
<evidence type="ECO:0000256" key="3">
    <source>
        <dbReference type="ARBA" id="ARBA00022801"/>
    </source>
</evidence>
<dbReference type="SUPFAM" id="SSF50156">
    <property type="entry name" value="PDZ domain-like"/>
    <property type="match status" value="1"/>
</dbReference>
<dbReference type="SUPFAM" id="SSF50494">
    <property type="entry name" value="Trypsin-like serine proteases"/>
    <property type="match status" value="1"/>
</dbReference>
<dbReference type="InterPro" id="IPR009003">
    <property type="entry name" value="Peptidase_S1_PA"/>
</dbReference>
<dbReference type="InterPro" id="IPR041517">
    <property type="entry name" value="DEGP_PDZ"/>
</dbReference>
<dbReference type="InterPro" id="IPR001478">
    <property type="entry name" value="PDZ"/>
</dbReference>
<dbReference type="InterPro" id="IPR043504">
    <property type="entry name" value="Peptidase_S1_PA_chymotrypsin"/>
</dbReference>
<dbReference type="Gene3D" id="3.20.190.20">
    <property type="match status" value="1"/>
</dbReference>
<dbReference type="PROSITE" id="PS50106">
    <property type="entry name" value="PDZ"/>
    <property type="match status" value="1"/>
</dbReference>
<dbReference type="PANTHER" id="PTHR45980">
    <property type="match status" value="1"/>
</dbReference>
<dbReference type="PRINTS" id="PR00834">
    <property type="entry name" value="PROTEASES2C"/>
</dbReference>
<keyword evidence="3" id="KW-0378">Hydrolase</keyword>
<proteinExistence type="inferred from homology"/>
<reference evidence="7 8" key="1">
    <citation type="journal article" date="2024" name="Nat. Commun.">
        <title>Phylogenomics reveals the evolutionary origins of lichenization in chlorophyte algae.</title>
        <authorList>
            <person name="Puginier C."/>
            <person name="Libourel C."/>
            <person name="Otte J."/>
            <person name="Skaloud P."/>
            <person name="Haon M."/>
            <person name="Grisel S."/>
            <person name="Petersen M."/>
            <person name="Berrin J.G."/>
            <person name="Delaux P.M."/>
            <person name="Dal Grande F."/>
            <person name="Keller J."/>
        </authorList>
    </citation>
    <scope>NUCLEOTIDE SEQUENCE [LARGE SCALE GENOMIC DNA]</scope>
    <source>
        <strain evidence="7 8">SAG 2043</strain>
    </source>
</reference>
<dbReference type="PANTHER" id="PTHR45980:SF18">
    <property type="entry name" value="PROTEASE DO-LIKE 9"/>
    <property type="match status" value="1"/>
</dbReference>
<feature type="region of interest" description="Disordered" evidence="5">
    <location>
        <begin position="1"/>
        <end position="104"/>
    </location>
</feature>
<dbReference type="Pfam" id="PF13365">
    <property type="entry name" value="Trypsin_2"/>
    <property type="match status" value="1"/>
</dbReference>
<keyword evidence="8" id="KW-1185">Reference proteome</keyword>
<evidence type="ECO:0000256" key="5">
    <source>
        <dbReference type="SAM" id="MobiDB-lite"/>
    </source>
</evidence>
<name>A0AAW1R8A1_9CHLO</name>
<evidence type="ECO:0000256" key="2">
    <source>
        <dbReference type="ARBA" id="ARBA00022670"/>
    </source>
</evidence>
<dbReference type="Gene3D" id="2.40.10.10">
    <property type="entry name" value="Trypsin-like serine proteases"/>
    <property type="match status" value="2"/>
</dbReference>
<keyword evidence="2" id="KW-0645">Protease</keyword>
<evidence type="ECO:0000313" key="8">
    <source>
        <dbReference type="Proteomes" id="UP001489004"/>
    </source>
</evidence>